<evidence type="ECO:0000256" key="1">
    <source>
        <dbReference type="ARBA" id="ARBA00006295"/>
    </source>
</evidence>
<dbReference type="EMBL" id="QVQT01000001">
    <property type="protein sequence ID" value="RFU18142.1"/>
    <property type="molecule type" value="Genomic_DNA"/>
</dbReference>
<dbReference type="Gene3D" id="1.10.10.2830">
    <property type="match status" value="1"/>
</dbReference>
<gene>
    <name evidence="5" type="ORF">D0Y96_00740</name>
</gene>
<name>A0A372IT75_9BACT</name>
<dbReference type="PANTHER" id="PTHR33375:SF7">
    <property type="entry name" value="CHROMOSOME 2-PARTITIONING PROTEIN PARB-RELATED"/>
    <property type="match status" value="1"/>
</dbReference>
<dbReference type="SUPFAM" id="SSF110849">
    <property type="entry name" value="ParB/Sulfiredoxin"/>
    <property type="match status" value="1"/>
</dbReference>
<evidence type="ECO:0000313" key="5">
    <source>
        <dbReference type="EMBL" id="RFU18142.1"/>
    </source>
</evidence>
<dbReference type="GO" id="GO:0005694">
    <property type="term" value="C:chromosome"/>
    <property type="evidence" value="ECO:0007669"/>
    <property type="project" value="TreeGrafter"/>
</dbReference>
<comment type="caution">
    <text evidence="5">The sequence shown here is derived from an EMBL/GenBank/DDBJ whole genome shotgun (WGS) entry which is preliminary data.</text>
</comment>
<dbReference type="InterPro" id="IPR004437">
    <property type="entry name" value="ParB/RepB/Spo0J"/>
</dbReference>
<dbReference type="Gene3D" id="3.90.1530.30">
    <property type="match status" value="1"/>
</dbReference>
<dbReference type="GO" id="GO:0007059">
    <property type="term" value="P:chromosome segregation"/>
    <property type="evidence" value="ECO:0007669"/>
    <property type="project" value="TreeGrafter"/>
</dbReference>
<evidence type="ECO:0000259" key="4">
    <source>
        <dbReference type="SMART" id="SM00470"/>
    </source>
</evidence>
<reference evidence="5 6" key="1">
    <citation type="submission" date="2018-08" db="EMBL/GenBank/DDBJ databases">
        <title>Acidipila sp. 4G-K13, an acidobacterium isolated from forest soil.</title>
        <authorList>
            <person name="Gao Z.-H."/>
            <person name="Qiu L.-H."/>
        </authorList>
    </citation>
    <scope>NUCLEOTIDE SEQUENCE [LARGE SCALE GENOMIC DNA]</scope>
    <source>
        <strain evidence="5 6">4G-K13</strain>
    </source>
</reference>
<dbReference type="AlphaFoldDB" id="A0A372IT75"/>
<protein>
    <submittedName>
        <fullName evidence="5">ParB/RepB/Spo0J family partition protein</fullName>
    </submittedName>
</protein>
<evidence type="ECO:0000256" key="3">
    <source>
        <dbReference type="SAM" id="MobiDB-lite"/>
    </source>
</evidence>
<dbReference type="GO" id="GO:0003677">
    <property type="term" value="F:DNA binding"/>
    <property type="evidence" value="ECO:0007669"/>
    <property type="project" value="UniProtKB-KW"/>
</dbReference>
<dbReference type="InterPro" id="IPR003115">
    <property type="entry name" value="ParB_N"/>
</dbReference>
<dbReference type="RefSeq" id="WP_117297273.1">
    <property type="nucleotide sequence ID" value="NZ_QVQT02000001.1"/>
</dbReference>
<dbReference type="InterPro" id="IPR036086">
    <property type="entry name" value="ParB/Sulfiredoxin_sf"/>
</dbReference>
<evidence type="ECO:0000256" key="2">
    <source>
        <dbReference type="ARBA" id="ARBA00023125"/>
    </source>
</evidence>
<keyword evidence="6" id="KW-1185">Reference proteome</keyword>
<organism evidence="5 6">
    <name type="scientific">Paracidobacterium acidisoli</name>
    <dbReference type="NCBI Taxonomy" id="2303751"/>
    <lineage>
        <taxon>Bacteria</taxon>
        <taxon>Pseudomonadati</taxon>
        <taxon>Acidobacteriota</taxon>
        <taxon>Terriglobia</taxon>
        <taxon>Terriglobales</taxon>
        <taxon>Acidobacteriaceae</taxon>
        <taxon>Paracidobacterium</taxon>
    </lineage>
</organism>
<dbReference type="Pfam" id="PF02195">
    <property type="entry name" value="ParB_N"/>
    <property type="match status" value="1"/>
</dbReference>
<comment type="similarity">
    <text evidence="1">Belongs to the ParB family.</text>
</comment>
<dbReference type="NCBIfam" id="TIGR00180">
    <property type="entry name" value="parB_part"/>
    <property type="match status" value="1"/>
</dbReference>
<keyword evidence="2" id="KW-0238">DNA-binding</keyword>
<feature type="region of interest" description="Disordered" evidence="3">
    <location>
        <begin position="509"/>
        <end position="531"/>
    </location>
</feature>
<dbReference type="Pfam" id="PF17762">
    <property type="entry name" value="HTH_ParB"/>
    <property type="match status" value="1"/>
</dbReference>
<dbReference type="SUPFAM" id="SSF109709">
    <property type="entry name" value="KorB DNA-binding domain-like"/>
    <property type="match status" value="1"/>
</dbReference>
<dbReference type="PANTHER" id="PTHR33375">
    <property type="entry name" value="CHROMOSOME-PARTITIONING PROTEIN PARB-RELATED"/>
    <property type="match status" value="1"/>
</dbReference>
<dbReference type="SMART" id="SM00470">
    <property type="entry name" value="ParB"/>
    <property type="match status" value="1"/>
</dbReference>
<dbReference type="InterPro" id="IPR050336">
    <property type="entry name" value="Chromosome_partition/occlusion"/>
</dbReference>
<evidence type="ECO:0000313" key="6">
    <source>
        <dbReference type="Proteomes" id="UP000264702"/>
    </source>
</evidence>
<dbReference type="Proteomes" id="UP000264702">
    <property type="component" value="Unassembled WGS sequence"/>
</dbReference>
<accession>A0A372IT75</accession>
<dbReference type="FunFam" id="3.90.1530.30:FF:000001">
    <property type="entry name" value="Chromosome partitioning protein ParB"/>
    <property type="match status" value="1"/>
</dbReference>
<dbReference type="OrthoDB" id="9796891at2"/>
<proteinExistence type="inferred from homology"/>
<dbReference type="InterPro" id="IPR041468">
    <property type="entry name" value="HTH_ParB/Spo0J"/>
</dbReference>
<sequence length="531" mass="58559">METQVINATEYRNVSLSLLNESKTNPRRTFEEIALKELAESIRSQGVLSPLLVRPVTENGFEIIAGARRYRAAQIAEQSTVPVRIVNLSDAAALEAQLVENLIRSEIHPMEEAQGFRALLDLEDPKYSIEQIAAKVGKTPAFVAQRLKLSDLAPVAVEAFYADAIGVGHAILLAKLPADQQEHALRACFKEVYNGGEKPTRVLLPVRNLQFWIATNVLLILKDAPFNKRDAQLVPAAGSCADCPKRTGHNKLLFGDDLGKQGDQCTDPICYQAKVEAHVAKTIAAKPELVQISTAYGVQQEGNPVLPRNKYIAIRDDRPKSNDEAKRPEFKQCKYTTEAIITEGSDVGTIHKVCANMNCPVHHPKQTSGRDEAKWKAEQEKQRRDQAIANATGLRVLSAIGAAVPVRLLKRDLFFVLEKLVSILDEPRIETLARQHGIRQKRDEGGITKTLLAFMRRADEGTLSRLMVEATILLVASRHNGTSVLKDAATLYKVDTEAIGQKVKQEFAAKAKAKKESKPETKPTPKAKKAA</sequence>
<feature type="domain" description="ParB-like N-terminal" evidence="4">
    <location>
        <begin position="12"/>
        <end position="102"/>
    </location>
</feature>
<feature type="compositionally biased region" description="Basic and acidic residues" evidence="3">
    <location>
        <begin position="509"/>
        <end position="523"/>
    </location>
</feature>